<dbReference type="Proteomes" id="UP000236544">
    <property type="component" value="Unassembled WGS sequence"/>
</dbReference>
<sequence length="381" mass="44209">MPISHKGLSLGTETMEPPPVDAPIKTLHNFYWSSHKEPHAIRRHAILKSHPQVKKLMGHEPRTKFIVVGVVALQCTVAYLLRNTHPLSLKFWLCAYVIGATANQNIFLAIHELSHNLAFRKPLHNKLFSVFTNTPIGVPYAASFAPYHQLHHKFLGDEVYDTDIPTKFEALVLSNVLGKAFFATFQIFFYALRPMFVTSIPMSLLHLLNVVYQFAFDYVWIHFFGWKSFMYFLISSFLAGSLHPCSGHFIAEHYLLNLEEALAGGKLALKHTPAEDESIHSTDKSKVSRADVEFQHRYALETFSYYGILNVFTWNVGLHNEHHDFPFVPWSRLWELNRMCPEYYQDLPKHDSWCKVLWNFVFTDDVTLYNRVKRVNKEHMN</sequence>
<dbReference type="OrthoDB" id="200948at2759"/>
<keyword evidence="5 9" id="KW-1133">Transmembrane helix</keyword>
<reference evidence="12" key="1">
    <citation type="submission" date="2015-10" db="EMBL/GenBank/DDBJ databases">
        <authorList>
            <person name="Devillers H."/>
        </authorList>
    </citation>
    <scope>NUCLEOTIDE SEQUENCE [LARGE SCALE GENOMIC DNA]</scope>
</reference>
<dbReference type="PANTHER" id="PTHR12879">
    <property type="entry name" value="SPHINGOLIPID DELTA 4 DESATURASE/C-4 HYDROXYLASE PROTEIN DES2"/>
    <property type="match status" value="1"/>
</dbReference>
<dbReference type="InterPro" id="IPR011388">
    <property type="entry name" value="DES1/DES2"/>
</dbReference>
<feature type="transmembrane region" description="Helical" evidence="9">
    <location>
        <begin position="170"/>
        <end position="192"/>
    </location>
</feature>
<accession>A0A0N7ML84</accession>
<proteinExistence type="inferred from homology"/>
<dbReference type="InterPro" id="IPR005804">
    <property type="entry name" value="FA_desaturase_dom"/>
</dbReference>
<dbReference type="GO" id="GO:0016020">
    <property type="term" value="C:membrane"/>
    <property type="evidence" value="ECO:0007669"/>
    <property type="project" value="UniProtKB-SubCell"/>
</dbReference>
<dbReference type="EMBL" id="LN890565">
    <property type="protein sequence ID" value="CUS21571.1"/>
    <property type="molecule type" value="Genomic_DNA"/>
</dbReference>
<evidence type="ECO:0000256" key="5">
    <source>
        <dbReference type="ARBA" id="ARBA00022989"/>
    </source>
</evidence>
<evidence type="ECO:0000256" key="8">
    <source>
        <dbReference type="ARBA" id="ARBA00023136"/>
    </source>
</evidence>
<evidence type="ECO:0000256" key="9">
    <source>
        <dbReference type="SAM" id="Phobius"/>
    </source>
</evidence>
<dbReference type="PANTHER" id="PTHR12879:SF8">
    <property type="entry name" value="SPHINGOLIPID DELTA(4)-DESATURASE DES1"/>
    <property type="match status" value="1"/>
</dbReference>
<keyword evidence="12" id="KW-1185">Reference proteome</keyword>
<dbReference type="EC" id="1.14.19.17" evidence="3"/>
<dbReference type="Pfam" id="PF08557">
    <property type="entry name" value="Lipid_DES"/>
    <property type="match status" value="1"/>
</dbReference>
<feature type="transmembrane region" description="Helical" evidence="9">
    <location>
        <begin position="130"/>
        <end position="150"/>
    </location>
</feature>
<feature type="transmembrane region" description="Helical" evidence="9">
    <location>
        <begin position="65"/>
        <end position="81"/>
    </location>
</feature>
<comment type="similarity">
    <text evidence="2">Belongs to the fatty acid desaturase type 1 family. DEGS subfamily.</text>
</comment>
<organism evidence="11 12">
    <name type="scientific">Lachancea quebecensis</name>
    <dbReference type="NCBI Taxonomy" id="1654605"/>
    <lineage>
        <taxon>Eukaryota</taxon>
        <taxon>Fungi</taxon>
        <taxon>Dikarya</taxon>
        <taxon>Ascomycota</taxon>
        <taxon>Saccharomycotina</taxon>
        <taxon>Saccharomycetes</taxon>
        <taxon>Saccharomycetales</taxon>
        <taxon>Saccharomycetaceae</taxon>
        <taxon>Lachancea</taxon>
    </lineage>
</organism>
<dbReference type="AlphaFoldDB" id="A0A0N7ML84"/>
<dbReference type="SMART" id="SM01269">
    <property type="entry name" value="Lipid_DES"/>
    <property type="match status" value="1"/>
</dbReference>
<dbReference type="GO" id="GO:0042284">
    <property type="term" value="F:sphingolipid delta-4 desaturase activity"/>
    <property type="evidence" value="ECO:0007669"/>
    <property type="project" value="UniProtKB-EC"/>
</dbReference>
<evidence type="ECO:0000313" key="11">
    <source>
        <dbReference type="EMBL" id="CUS21571.1"/>
    </source>
</evidence>
<keyword evidence="8 9" id="KW-0472">Membrane</keyword>
<dbReference type="InterPro" id="IPR013866">
    <property type="entry name" value="Sphingolipid_d4-desaturase_N"/>
</dbReference>
<keyword evidence="6" id="KW-0560">Oxidoreductase</keyword>
<feature type="transmembrane region" description="Helical" evidence="9">
    <location>
        <begin position="87"/>
        <end position="110"/>
    </location>
</feature>
<evidence type="ECO:0000256" key="4">
    <source>
        <dbReference type="ARBA" id="ARBA00022692"/>
    </source>
</evidence>
<feature type="transmembrane region" description="Helical" evidence="9">
    <location>
        <begin position="204"/>
        <end position="223"/>
    </location>
</feature>
<feature type="domain" description="Sphingolipid delta4-desaturase N-terminal" evidence="10">
    <location>
        <begin position="25"/>
        <end position="63"/>
    </location>
</feature>
<evidence type="ECO:0000256" key="6">
    <source>
        <dbReference type="ARBA" id="ARBA00023002"/>
    </source>
</evidence>
<evidence type="ECO:0000256" key="2">
    <source>
        <dbReference type="ARBA" id="ARBA00006146"/>
    </source>
</evidence>
<dbReference type="GO" id="GO:0046513">
    <property type="term" value="P:ceramide biosynthetic process"/>
    <property type="evidence" value="ECO:0007669"/>
    <property type="project" value="TreeGrafter"/>
</dbReference>
<gene>
    <name evidence="11" type="ORF">LAQU0_S03e05600g</name>
</gene>
<evidence type="ECO:0000256" key="7">
    <source>
        <dbReference type="ARBA" id="ARBA00023098"/>
    </source>
</evidence>
<name>A0A0N7ML84_9SACH</name>
<dbReference type="Pfam" id="PF00487">
    <property type="entry name" value="FA_desaturase"/>
    <property type="match status" value="1"/>
</dbReference>
<evidence type="ECO:0000313" key="12">
    <source>
        <dbReference type="Proteomes" id="UP000236544"/>
    </source>
</evidence>
<keyword evidence="7" id="KW-0443">Lipid metabolism</keyword>
<keyword evidence="4 9" id="KW-0812">Transmembrane</keyword>
<evidence type="ECO:0000256" key="3">
    <source>
        <dbReference type="ARBA" id="ARBA00012021"/>
    </source>
</evidence>
<protein>
    <recommendedName>
        <fullName evidence="3">sphingolipid 4-desaturase</fullName>
        <ecNumber evidence="3">1.14.19.17</ecNumber>
    </recommendedName>
</protein>
<evidence type="ECO:0000259" key="10">
    <source>
        <dbReference type="SMART" id="SM01269"/>
    </source>
</evidence>
<dbReference type="CDD" id="cd03508">
    <property type="entry name" value="Delta4-sphingolipid-FADS-like"/>
    <property type="match status" value="1"/>
</dbReference>
<comment type="subcellular location">
    <subcellularLocation>
        <location evidence="1">Membrane</location>
        <topology evidence="1">Multi-pass membrane protein</topology>
    </subcellularLocation>
</comment>
<evidence type="ECO:0000256" key="1">
    <source>
        <dbReference type="ARBA" id="ARBA00004141"/>
    </source>
</evidence>